<gene>
    <name evidence="1" type="ORF">QH73_0012095</name>
</gene>
<proteinExistence type="predicted"/>
<dbReference type="AlphaFoldDB" id="A0A9X5E5W2"/>
<dbReference type="Proteomes" id="UP000031532">
    <property type="component" value="Unassembled WGS sequence"/>
</dbReference>
<dbReference type="RefSeq" id="WP_165587681.1">
    <property type="nucleotide sequence ID" value="NZ_JTJC03000003.1"/>
</dbReference>
<reference evidence="1 2" key="1">
    <citation type="journal article" date="2015" name="Genome Announc.">
        <title>Draft Genome Sequence of the Terrestrial Cyanobacterium Scytonema millei VB511283, Isolated from Eastern India.</title>
        <authorList>
            <person name="Sen D."/>
            <person name="Chandrababunaidu M.M."/>
            <person name="Singh D."/>
            <person name="Sanghi N."/>
            <person name="Ghorai A."/>
            <person name="Mishra G.P."/>
            <person name="Madduluri M."/>
            <person name="Adhikary S.P."/>
            <person name="Tripathy S."/>
        </authorList>
    </citation>
    <scope>NUCLEOTIDE SEQUENCE [LARGE SCALE GENOMIC DNA]</scope>
    <source>
        <strain evidence="1 2">VB511283</strain>
    </source>
</reference>
<name>A0A9X5E5W2_9CYAN</name>
<evidence type="ECO:0000313" key="1">
    <source>
        <dbReference type="EMBL" id="NHC35388.1"/>
    </source>
</evidence>
<comment type="caution">
    <text evidence="1">The sequence shown here is derived from an EMBL/GenBank/DDBJ whole genome shotgun (WGS) entry which is preliminary data.</text>
</comment>
<accession>A0A9X5E5W2</accession>
<dbReference type="EMBL" id="JTJC03000003">
    <property type="protein sequence ID" value="NHC35388.1"/>
    <property type="molecule type" value="Genomic_DNA"/>
</dbReference>
<sequence length="45" mass="5062">MHFSYQLSVISCQLSVISYQLSVVSYSVISQLSTVNRQPPITNDQ</sequence>
<evidence type="ECO:0000313" key="2">
    <source>
        <dbReference type="Proteomes" id="UP000031532"/>
    </source>
</evidence>
<organism evidence="1 2">
    <name type="scientific">Scytonema millei VB511283</name>
    <dbReference type="NCBI Taxonomy" id="1245923"/>
    <lineage>
        <taxon>Bacteria</taxon>
        <taxon>Bacillati</taxon>
        <taxon>Cyanobacteriota</taxon>
        <taxon>Cyanophyceae</taxon>
        <taxon>Nostocales</taxon>
        <taxon>Scytonemataceae</taxon>
        <taxon>Scytonema</taxon>
    </lineage>
</organism>
<protein>
    <submittedName>
        <fullName evidence="1">Uncharacterized protein</fullName>
    </submittedName>
</protein>
<keyword evidence="2" id="KW-1185">Reference proteome</keyword>